<proteinExistence type="predicted"/>
<dbReference type="EMBL" id="GGMS01000173">
    <property type="protein sequence ID" value="MBY69376.1"/>
    <property type="molecule type" value="Transcribed_RNA"/>
</dbReference>
<sequence length="251" mass="28465">MTGSIKDVSKMNVHVPKRKRPSDVESPSRSKPKKFKSNMSDVSSNLSPSLAYGVHEEPSDEFSCDEDMMSTTESITPIKVIELDASQLNRNEGVLFSEDLIDEYEVWTLQCPHDVDINELHQKSINFNDVKKLNIINSLSNKIDMIPYRSQEDTNITIITPSENTSNLSLNVVPLAGTLIISNRVSKEKPAIQKLIPVDTIEDATRRRSELMSRITQRLSNKYDTQINKDIKIEIQSPKIVKKSKKHKLTN</sequence>
<dbReference type="AlphaFoldDB" id="A0A2S2PV37"/>
<name>A0A2S2PV37_9HEMI</name>
<evidence type="ECO:0000313" key="2">
    <source>
        <dbReference type="EMBL" id="MBY69376.1"/>
    </source>
</evidence>
<feature type="region of interest" description="Disordered" evidence="1">
    <location>
        <begin position="1"/>
        <end position="62"/>
    </location>
</feature>
<evidence type="ECO:0000256" key="1">
    <source>
        <dbReference type="SAM" id="MobiDB-lite"/>
    </source>
</evidence>
<gene>
    <name evidence="2" type="ORF">g.32797</name>
</gene>
<organism evidence="2">
    <name type="scientific">Sipha flava</name>
    <name type="common">yellow sugarcane aphid</name>
    <dbReference type="NCBI Taxonomy" id="143950"/>
    <lineage>
        <taxon>Eukaryota</taxon>
        <taxon>Metazoa</taxon>
        <taxon>Ecdysozoa</taxon>
        <taxon>Arthropoda</taxon>
        <taxon>Hexapoda</taxon>
        <taxon>Insecta</taxon>
        <taxon>Pterygota</taxon>
        <taxon>Neoptera</taxon>
        <taxon>Paraneoptera</taxon>
        <taxon>Hemiptera</taxon>
        <taxon>Sternorrhyncha</taxon>
        <taxon>Aphidomorpha</taxon>
        <taxon>Aphidoidea</taxon>
        <taxon>Aphididae</taxon>
        <taxon>Sipha</taxon>
    </lineage>
</organism>
<dbReference type="Gene3D" id="6.20.250.70">
    <property type="match status" value="1"/>
</dbReference>
<feature type="compositionally biased region" description="Polar residues" evidence="1">
    <location>
        <begin position="38"/>
        <end position="48"/>
    </location>
</feature>
<reference evidence="2" key="1">
    <citation type="submission" date="2018-04" db="EMBL/GenBank/DDBJ databases">
        <title>Transcriptome assembly of Sipha flava.</title>
        <authorList>
            <person name="Scully E.D."/>
            <person name="Geib S.M."/>
            <person name="Palmer N.A."/>
            <person name="Koch K."/>
            <person name="Bradshaw J."/>
            <person name="Heng-Moss T."/>
            <person name="Sarath G."/>
        </authorList>
    </citation>
    <scope>NUCLEOTIDE SEQUENCE</scope>
</reference>
<dbReference type="OrthoDB" id="8197684at2759"/>
<protein>
    <submittedName>
        <fullName evidence="2">Uncharacterized protein</fullName>
    </submittedName>
</protein>
<accession>A0A2S2PV37</accession>